<dbReference type="InParanoid" id="B7PIV4"/>
<feature type="region of interest" description="Disordered" evidence="1">
    <location>
        <begin position="26"/>
        <end position="53"/>
    </location>
</feature>
<reference evidence="3" key="2">
    <citation type="submission" date="2020-05" db="UniProtKB">
        <authorList>
            <consortium name="EnsemblMetazoa"/>
        </authorList>
    </citation>
    <scope>IDENTIFICATION</scope>
    <source>
        <strain evidence="3">wikel</strain>
    </source>
</reference>
<dbReference type="Proteomes" id="UP000001555">
    <property type="component" value="Unassembled WGS sequence"/>
</dbReference>
<dbReference type="HOGENOM" id="CLU_2161118_0_0_1"/>
<evidence type="ECO:0000313" key="2">
    <source>
        <dbReference type="EMBL" id="EEC06526.1"/>
    </source>
</evidence>
<dbReference type="EMBL" id="ABJB010076714">
    <property type="status" value="NOT_ANNOTATED_CDS"/>
    <property type="molecule type" value="Genomic_DNA"/>
</dbReference>
<dbReference type="AlphaFoldDB" id="B7PIV4"/>
<evidence type="ECO:0000313" key="4">
    <source>
        <dbReference type="Proteomes" id="UP000001555"/>
    </source>
</evidence>
<protein>
    <submittedName>
        <fullName evidence="2 3">Uncharacterized protein</fullName>
    </submittedName>
</protein>
<gene>
    <name evidence="2" type="ORF">IscW_ISCW005101</name>
</gene>
<dbReference type="VEuPathDB" id="VectorBase:ISCW005101"/>
<sequence>MLRQLEVTFEIELISQWEALVAELQGGSTTPKSSPRLRRQSMSDASTEQQRADVLRSIGALREELTSVSELVQRPKEGCTSHAEHHGHHLGAVEQRAQELKVRFLMLTECV</sequence>
<dbReference type="PaxDb" id="6945-B7PIV4"/>
<proteinExistence type="predicted"/>
<dbReference type="EnsemblMetazoa" id="ISCW005101-RA">
    <property type="protein sequence ID" value="ISCW005101-PA"/>
    <property type="gene ID" value="ISCW005101"/>
</dbReference>
<dbReference type="EMBL" id="DS722177">
    <property type="protein sequence ID" value="EEC06526.1"/>
    <property type="molecule type" value="Genomic_DNA"/>
</dbReference>
<dbReference type="VEuPathDB" id="VectorBase:ISCP_017871"/>
<name>B7PIV4_IXOSC</name>
<feature type="compositionally biased region" description="Polar residues" evidence="1">
    <location>
        <begin position="40"/>
        <end position="49"/>
    </location>
</feature>
<evidence type="ECO:0000256" key="1">
    <source>
        <dbReference type="SAM" id="MobiDB-lite"/>
    </source>
</evidence>
<dbReference type="VEuPathDB" id="VectorBase:ISCI005101"/>
<keyword evidence="4" id="KW-1185">Reference proteome</keyword>
<dbReference type="OrthoDB" id="6494804at2759"/>
<evidence type="ECO:0000313" key="3">
    <source>
        <dbReference type="EnsemblMetazoa" id="ISCW005101-PA"/>
    </source>
</evidence>
<dbReference type="EMBL" id="ABJB010177856">
    <property type="status" value="NOT_ANNOTATED_CDS"/>
    <property type="molecule type" value="Genomic_DNA"/>
</dbReference>
<reference evidence="2 4" key="1">
    <citation type="submission" date="2008-03" db="EMBL/GenBank/DDBJ databases">
        <title>Annotation of Ixodes scapularis.</title>
        <authorList>
            <consortium name="Ixodes scapularis Genome Project Consortium"/>
            <person name="Caler E."/>
            <person name="Hannick L.I."/>
            <person name="Bidwell S."/>
            <person name="Joardar V."/>
            <person name="Thiagarajan M."/>
            <person name="Amedeo P."/>
            <person name="Galinsky K.J."/>
            <person name="Schobel S."/>
            <person name="Inman J."/>
            <person name="Hostetler J."/>
            <person name="Miller J."/>
            <person name="Hammond M."/>
            <person name="Megy K."/>
            <person name="Lawson D."/>
            <person name="Kodira C."/>
            <person name="Sutton G."/>
            <person name="Meyer J."/>
            <person name="Hill C.A."/>
            <person name="Birren B."/>
            <person name="Nene V."/>
            <person name="Collins F."/>
            <person name="Alarcon-Chaidez F."/>
            <person name="Wikel S."/>
            <person name="Strausberg R."/>
        </authorList>
    </citation>
    <scope>NUCLEOTIDE SEQUENCE [LARGE SCALE GENOMIC DNA]</scope>
    <source>
        <strain evidence="4">Wikel</strain>
        <strain evidence="2">Wikel colony</strain>
    </source>
</reference>
<accession>B7PIV4</accession>
<organism>
    <name type="scientific">Ixodes scapularis</name>
    <name type="common">Black-legged tick</name>
    <name type="synonym">Deer tick</name>
    <dbReference type="NCBI Taxonomy" id="6945"/>
    <lineage>
        <taxon>Eukaryota</taxon>
        <taxon>Metazoa</taxon>
        <taxon>Ecdysozoa</taxon>
        <taxon>Arthropoda</taxon>
        <taxon>Chelicerata</taxon>
        <taxon>Arachnida</taxon>
        <taxon>Acari</taxon>
        <taxon>Parasitiformes</taxon>
        <taxon>Ixodida</taxon>
        <taxon>Ixodoidea</taxon>
        <taxon>Ixodidae</taxon>
        <taxon>Ixodinae</taxon>
        <taxon>Ixodes</taxon>
    </lineage>
</organism>